<organism evidence="1 2">
    <name type="scientific">Piloderma croceum (strain F 1598)</name>
    <dbReference type="NCBI Taxonomy" id="765440"/>
    <lineage>
        <taxon>Eukaryota</taxon>
        <taxon>Fungi</taxon>
        <taxon>Dikarya</taxon>
        <taxon>Basidiomycota</taxon>
        <taxon>Agaricomycotina</taxon>
        <taxon>Agaricomycetes</taxon>
        <taxon>Agaricomycetidae</taxon>
        <taxon>Atheliales</taxon>
        <taxon>Atheliaceae</taxon>
        <taxon>Piloderma</taxon>
    </lineage>
</organism>
<dbReference type="EMBL" id="KN833080">
    <property type="protein sequence ID" value="KIM73516.1"/>
    <property type="molecule type" value="Genomic_DNA"/>
</dbReference>
<keyword evidence="2" id="KW-1185">Reference proteome</keyword>
<protein>
    <submittedName>
        <fullName evidence="1">Uncharacterized protein</fullName>
    </submittedName>
</protein>
<reference evidence="2" key="2">
    <citation type="submission" date="2015-01" db="EMBL/GenBank/DDBJ databases">
        <title>Evolutionary Origins and Diversification of the Mycorrhizal Mutualists.</title>
        <authorList>
            <consortium name="DOE Joint Genome Institute"/>
            <consortium name="Mycorrhizal Genomics Consortium"/>
            <person name="Kohler A."/>
            <person name="Kuo A."/>
            <person name="Nagy L.G."/>
            <person name="Floudas D."/>
            <person name="Copeland A."/>
            <person name="Barry K.W."/>
            <person name="Cichocki N."/>
            <person name="Veneault-Fourrey C."/>
            <person name="LaButti K."/>
            <person name="Lindquist E.A."/>
            <person name="Lipzen A."/>
            <person name="Lundell T."/>
            <person name="Morin E."/>
            <person name="Murat C."/>
            <person name="Riley R."/>
            <person name="Ohm R."/>
            <person name="Sun H."/>
            <person name="Tunlid A."/>
            <person name="Henrissat B."/>
            <person name="Grigoriev I.V."/>
            <person name="Hibbett D.S."/>
            <person name="Martin F."/>
        </authorList>
    </citation>
    <scope>NUCLEOTIDE SEQUENCE [LARGE SCALE GENOMIC DNA]</scope>
    <source>
        <strain evidence="2">F 1598</strain>
    </source>
</reference>
<dbReference type="Proteomes" id="UP000054166">
    <property type="component" value="Unassembled WGS sequence"/>
</dbReference>
<dbReference type="InParanoid" id="A0A0C3F0M0"/>
<accession>A0A0C3F0M0</accession>
<sequence length="88" mass="10039">MSYQPLELVEMYLARSQERFLDIDLELDPSAESIEEDGSLVPSPTALIAHTDRWRSFLVGFCLDSARFSQSSTVYLFQTSYVLGYTHP</sequence>
<dbReference type="AlphaFoldDB" id="A0A0C3F0M0"/>
<dbReference type="HOGENOM" id="CLU_2469911_0_0_1"/>
<evidence type="ECO:0000313" key="2">
    <source>
        <dbReference type="Proteomes" id="UP000054166"/>
    </source>
</evidence>
<gene>
    <name evidence="1" type="ORF">PILCRDRAFT_726746</name>
</gene>
<proteinExistence type="predicted"/>
<name>A0A0C3F0M0_PILCF</name>
<evidence type="ECO:0000313" key="1">
    <source>
        <dbReference type="EMBL" id="KIM73516.1"/>
    </source>
</evidence>
<reference evidence="1 2" key="1">
    <citation type="submission" date="2014-04" db="EMBL/GenBank/DDBJ databases">
        <authorList>
            <consortium name="DOE Joint Genome Institute"/>
            <person name="Kuo A."/>
            <person name="Tarkka M."/>
            <person name="Buscot F."/>
            <person name="Kohler A."/>
            <person name="Nagy L.G."/>
            <person name="Floudas D."/>
            <person name="Copeland A."/>
            <person name="Barry K.W."/>
            <person name="Cichocki N."/>
            <person name="Veneault-Fourrey C."/>
            <person name="LaButti K."/>
            <person name="Lindquist E.A."/>
            <person name="Lipzen A."/>
            <person name="Lundell T."/>
            <person name="Morin E."/>
            <person name="Murat C."/>
            <person name="Sun H."/>
            <person name="Tunlid A."/>
            <person name="Henrissat B."/>
            <person name="Grigoriev I.V."/>
            <person name="Hibbett D.S."/>
            <person name="Martin F."/>
            <person name="Nordberg H.P."/>
            <person name="Cantor M.N."/>
            <person name="Hua S.X."/>
        </authorList>
    </citation>
    <scope>NUCLEOTIDE SEQUENCE [LARGE SCALE GENOMIC DNA]</scope>
    <source>
        <strain evidence="1 2">F 1598</strain>
    </source>
</reference>